<dbReference type="EMBL" id="BPLQ01010407">
    <property type="protein sequence ID" value="GIY50547.1"/>
    <property type="molecule type" value="Genomic_DNA"/>
</dbReference>
<comment type="caution">
    <text evidence="2">The sequence shown here is derived from an EMBL/GenBank/DDBJ whole genome shotgun (WGS) entry which is preliminary data.</text>
</comment>
<sequence>MYGGNFGVKRQDNVNRKNKAQIRALRETDSQKANFFNKQKQQTENGQIDHSEETSSVRSFEHSVKVCTPRLPKAPYLHSKS</sequence>
<accession>A0AAV4TZB5</accession>
<organism evidence="2 3">
    <name type="scientific">Caerostris darwini</name>
    <dbReference type="NCBI Taxonomy" id="1538125"/>
    <lineage>
        <taxon>Eukaryota</taxon>
        <taxon>Metazoa</taxon>
        <taxon>Ecdysozoa</taxon>
        <taxon>Arthropoda</taxon>
        <taxon>Chelicerata</taxon>
        <taxon>Arachnida</taxon>
        <taxon>Araneae</taxon>
        <taxon>Araneomorphae</taxon>
        <taxon>Entelegynae</taxon>
        <taxon>Araneoidea</taxon>
        <taxon>Araneidae</taxon>
        <taxon>Caerostris</taxon>
    </lineage>
</organism>
<feature type="compositionally biased region" description="Basic and acidic residues" evidence="1">
    <location>
        <begin position="47"/>
        <end position="63"/>
    </location>
</feature>
<protein>
    <recommendedName>
        <fullName evidence="4">Small EDRK-rich factor-like N-terminal domain-containing protein</fullName>
    </recommendedName>
</protein>
<reference evidence="2 3" key="1">
    <citation type="submission" date="2021-06" db="EMBL/GenBank/DDBJ databases">
        <title>Caerostris darwini draft genome.</title>
        <authorList>
            <person name="Kono N."/>
            <person name="Arakawa K."/>
        </authorList>
    </citation>
    <scope>NUCLEOTIDE SEQUENCE [LARGE SCALE GENOMIC DNA]</scope>
</reference>
<gene>
    <name evidence="2" type="ORF">CDAR_378911</name>
</gene>
<evidence type="ECO:0000313" key="3">
    <source>
        <dbReference type="Proteomes" id="UP001054837"/>
    </source>
</evidence>
<keyword evidence="3" id="KW-1185">Reference proteome</keyword>
<evidence type="ECO:0000313" key="2">
    <source>
        <dbReference type="EMBL" id="GIY50547.1"/>
    </source>
</evidence>
<dbReference type="AlphaFoldDB" id="A0AAV4TZB5"/>
<feature type="region of interest" description="Disordered" evidence="1">
    <location>
        <begin position="37"/>
        <end position="63"/>
    </location>
</feature>
<evidence type="ECO:0008006" key="4">
    <source>
        <dbReference type="Google" id="ProtNLM"/>
    </source>
</evidence>
<dbReference type="Proteomes" id="UP001054837">
    <property type="component" value="Unassembled WGS sequence"/>
</dbReference>
<proteinExistence type="predicted"/>
<name>A0AAV4TZB5_9ARAC</name>
<evidence type="ECO:0000256" key="1">
    <source>
        <dbReference type="SAM" id="MobiDB-lite"/>
    </source>
</evidence>